<dbReference type="EMBL" id="CAJOAX010000252">
    <property type="protein sequence ID" value="CAF3550140.1"/>
    <property type="molecule type" value="Genomic_DNA"/>
</dbReference>
<dbReference type="EMBL" id="CAJNOT010000211">
    <property type="protein sequence ID" value="CAF0895496.1"/>
    <property type="molecule type" value="Genomic_DNA"/>
</dbReference>
<dbReference type="Proteomes" id="UP000663889">
    <property type="component" value="Unassembled WGS sequence"/>
</dbReference>
<dbReference type="Proteomes" id="UP000663823">
    <property type="component" value="Unassembled WGS sequence"/>
</dbReference>
<dbReference type="EMBL" id="CAJOBE010000344">
    <property type="protein sequence ID" value="CAF3625565.1"/>
    <property type="molecule type" value="Genomic_DNA"/>
</dbReference>
<evidence type="ECO:0000313" key="7">
    <source>
        <dbReference type="EMBL" id="CAF3550140.1"/>
    </source>
</evidence>
<dbReference type="AlphaFoldDB" id="A0A814FSV2"/>
<feature type="region of interest" description="Disordered" evidence="1">
    <location>
        <begin position="31"/>
        <end position="50"/>
    </location>
</feature>
<feature type="compositionally biased region" description="Polar residues" evidence="1">
    <location>
        <begin position="31"/>
        <end position="49"/>
    </location>
</feature>
<reference evidence="6" key="1">
    <citation type="submission" date="2021-02" db="EMBL/GenBank/DDBJ databases">
        <authorList>
            <person name="Nowell W R."/>
        </authorList>
    </citation>
    <scope>NUCLEOTIDE SEQUENCE</scope>
</reference>
<protein>
    <submittedName>
        <fullName evidence="6">Uncharacterized protein</fullName>
    </submittedName>
</protein>
<evidence type="ECO:0000313" key="4">
    <source>
        <dbReference type="EMBL" id="CAF0820746.1"/>
    </source>
</evidence>
<dbReference type="EMBL" id="CAJNOO010000102">
    <property type="protein sequence ID" value="CAF0803942.1"/>
    <property type="molecule type" value="Genomic_DNA"/>
</dbReference>
<accession>A0A814FSV2</accession>
<gene>
    <name evidence="8" type="ORF">FNK824_LOCUS4640</name>
    <name evidence="9" type="ORF">JBS370_LOCUS7209</name>
    <name evidence="7" type="ORF">OTI717_LOCUS4258</name>
    <name evidence="4" type="ORF">PYM288_LOCUS5573</name>
    <name evidence="3" type="ORF">RFH988_LOCUS4063</name>
    <name evidence="6" type="ORF">SEV965_LOCUS10103</name>
    <name evidence="5" type="ORF">ZHD862_LOCUS7108</name>
</gene>
<keyword evidence="2" id="KW-1133">Transmembrane helix</keyword>
<proteinExistence type="predicted"/>
<evidence type="ECO:0000313" key="3">
    <source>
        <dbReference type="EMBL" id="CAF0803942.1"/>
    </source>
</evidence>
<dbReference type="EMBL" id="CAJNOH010000057">
    <property type="protein sequence ID" value="CAF0820746.1"/>
    <property type="molecule type" value="Genomic_DNA"/>
</dbReference>
<feature type="transmembrane region" description="Helical" evidence="2">
    <location>
        <begin position="87"/>
        <end position="109"/>
    </location>
</feature>
<evidence type="ECO:0000256" key="2">
    <source>
        <dbReference type="SAM" id="Phobius"/>
    </source>
</evidence>
<comment type="caution">
    <text evidence="6">The sequence shown here is derived from an EMBL/GenBank/DDBJ whole genome shotgun (WGS) entry which is preliminary data.</text>
</comment>
<evidence type="ECO:0000256" key="1">
    <source>
        <dbReference type="SAM" id="MobiDB-lite"/>
    </source>
</evidence>
<dbReference type="Proteomes" id="UP000663882">
    <property type="component" value="Unassembled WGS sequence"/>
</dbReference>
<dbReference type="EMBL" id="CAJNOU010000406">
    <property type="protein sequence ID" value="CAF0987833.1"/>
    <property type="molecule type" value="Genomic_DNA"/>
</dbReference>
<evidence type="ECO:0000313" key="6">
    <source>
        <dbReference type="EMBL" id="CAF0987833.1"/>
    </source>
</evidence>
<dbReference type="Proteomes" id="UP000663864">
    <property type="component" value="Unassembled WGS sequence"/>
</dbReference>
<dbReference type="OrthoDB" id="9992932at2759"/>
<dbReference type="Proteomes" id="UP000663874">
    <property type="component" value="Unassembled WGS sequence"/>
</dbReference>
<dbReference type="EMBL" id="CAJOBD010000423">
    <property type="protein sequence ID" value="CAF3665946.1"/>
    <property type="molecule type" value="Genomic_DNA"/>
</dbReference>
<name>A0A814FSV2_9BILA</name>
<keyword evidence="2" id="KW-0472">Membrane</keyword>
<evidence type="ECO:0000313" key="8">
    <source>
        <dbReference type="EMBL" id="CAF3625565.1"/>
    </source>
</evidence>
<dbReference type="Proteomes" id="UP000663836">
    <property type="component" value="Unassembled WGS sequence"/>
</dbReference>
<keyword evidence="2" id="KW-0812">Transmembrane</keyword>
<sequence>MASLFRNSRSIITRFSCIRRTAATTGAGTQVKTSGASTTLSQASRSGNDVNMAVRDARQRLTPTDPIKPRPAGESPLIPLVGTALNAWGKIGCGIILALSAYFVYINYITNPEFYKSLKLSREASKKSTHEEPAHREANAG</sequence>
<dbReference type="Proteomes" id="UP000663854">
    <property type="component" value="Unassembled WGS sequence"/>
</dbReference>
<organism evidence="6 10">
    <name type="scientific">Rotaria sordida</name>
    <dbReference type="NCBI Taxonomy" id="392033"/>
    <lineage>
        <taxon>Eukaryota</taxon>
        <taxon>Metazoa</taxon>
        <taxon>Spiralia</taxon>
        <taxon>Gnathifera</taxon>
        <taxon>Rotifera</taxon>
        <taxon>Eurotatoria</taxon>
        <taxon>Bdelloidea</taxon>
        <taxon>Philodinida</taxon>
        <taxon>Philodinidae</taxon>
        <taxon>Rotaria</taxon>
    </lineage>
</organism>
<evidence type="ECO:0000313" key="9">
    <source>
        <dbReference type="EMBL" id="CAF3665946.1"/>
    </source>
</evidence>
<evidence type="ECO:0000313" key="5">
    <source>
        <dbReference type="EMBL" id="CAF0895496.1"/>
    </source>
</evidence>
<evidence type="ECO:0000313" key="10">
    <source>
        <dbReference type="Proteomes" id="UP000663889"/>
    </source>
</evidence>